<feature type="compositionally biased region" description="Gly residues" evidence="1">
    <location>
        <begin position="556"/>
        <end position="565"/>
    </location>
</feature>
<dbReference type="PANTHER" id="PTHR40903">
    <property type="entry name" value="GLYCINE-RICH CELL WALL STRUCTURAL PROTEIN 1-LIKE"/>
    <property type="match status" value="1"/>
</dbReference>
<feature type="region of interest" description="Disordered" evidence="1">
    <location>
        <begin position="1176"/>
        <end position="1199"/>
    </location>
</feature>
<feature type="compositionally biased region" description="Pro residues" evidence="1">
    <location>
        <begin position="1003"/>
        <end position="1013"/>
    </location>
</feature>
<feature type="compositionally biased region" description="Polar residues" evidence="1">
    <location>
        <begin position="185"/>
        <end position="206"/>
    </location>
</feature>
<feature type="compositionally biased region" description="Gly residues" evidence="1">
    <location>
        <begin position="1140"/>
        <end position="1151"/>
    </location>
</feature>
<feature type="compositionally biased region" description="Basic and acidic residues" evidence="1">
    <location>
        <begin position="365"/>
        <end position="383"/>
    </location>
</feature>
<feature type="compositionally biased region" description="Gly residues" evidence="1">
    <location>
        <begin position="1116"/>
        <end position="1125"/>
    </location>
</feature>
<reference evidence="2" key="1">
    <citation type="journal article" date="2020" name="Stud. Mycol.">
        <title>101 Dothideomycetes genomes: a test case for predicting lifestyles and emergence of pathogens.</title>
        <authorList>
            <person name="Haridas S."/>
            <person name="Albert R."/>
            <person name="Binder M."/>
            <person name="Bloem J."/>
            <person name="Labutti K."/>
            <person name="Salamov A."/>
            <person name="Andreopoulos B."/>
            <person name="Baker S."/>
            <person name="Barry K."/>
            <person name="Bills G."/>
            <person name="Bluhm B."/>
            <person name="Cannon C."/>
            <person name="Castanera R."/>
            <person name="Culley D."/>
            <person name="Daum C."/>
            <person name="Ezra D."/>
            <person name="Gonzalez J."/>
            <person name="Henrissat B."/>
            <person name="Kuo A."/>
            <person name="Liang C."/>
            <person name="Lipzen A."/>
            <person name="Lutzoni F."/>
            <person name="Magnuson J."/>
            <person name="Mondo S."/>
            <person name="Nolan M."/>
            <person name="Ohm R."/>
            <person name="Pangilinan J."/>
            <person name="Park H.-J."/>
            <person name="Ramirez L."/>
            <person name="Alfaro M."/>
            <person name="Sun H."/>
            <person name="Tritt A."/>
            <person name="Yoshinaga Y."/>
            <person name="Zwiers L.-H."/>
            <person name="Turgeon B."/>
            <person name="Goodwin S."/>
            <person name="Spatafora J."/>
            <person name="Crous P."/>
            <person name="Grigoriev I."/>
        </authorList>
    </citation>
    <scope>NUCLEOTIDE SEQUENCE</scope>
    <source>
        <strain evidence="2">ATCC 16933</strain>
    </source>
</reference>
<feature type="compositionally biased region" description="Pro residues" evidence="1">
    <location>
        <begin position="1"/>
        <end position="12"/>
    </location>
</feature>
<feature type="region of interest" description="Disordered" evidence="1">
    <location>
        <begin position="349"/>
        <end position="392"/>
    </location>
</feature>
<feature type="compositionally biased region" description="Basic and acidic residues" evidence="1">
    <location>
        <begin position="80"/>
        <end position="98"/>
    </location>
</feature>
<feature type="region of interest" description="Disordered" evidence="1">
    <location>
        <begin position="172"/>
        <end position="283"/>
    </location>
</feature>
<feature type="region of interest" description="Disordered" evidence="1">
    <location>
        <begin position="741"/>
        <end position="840"/>
    </location>
</feature>
<dbReference type="Proteomes" id="UP000799766">
    <property type="component" value="Unassembled WGS sequence"/>
</dbReference>
<sequence>MATPISPQPIRPPSSSCTSTPTTATELRHPTPDLQSLQGAYAQRVERLEERAERLSMGSNMADEIRKLQLALAQADEDEGREREVRLLSREGSLRESARALSRVASAGGGGTGTGPLGNNGTGTGTAAGTGPAAGMATASSRSRNPSTSSYTNSIVEVNSAARAGGYSPAAAFITSPLSPAGRSGSASWSHVSRPSLGQRTTSRSSRLGLVAGIDDNRYGKENEEDQNDDDDRDRQVDSPTLQALEHHQRPPVEVPQLQQPRPPPRDGSSSNSRPISFLDDYDKIAQDIRAELDVMGTPKSRTPEQEDHAPLAFHDLLEDPFRQEQQQQQSQQQQQQDVHDYAYSQQNYNDQNYNQNPAHRHSTYNRDHDHPISPSSHRESFPDRPPTAASTNTFQQAQTLFRDFDGTHYEPTIHEAASPTTPPSRHSSAPDDPDTSSFFLCDVPRPDSQGVPPPADGMVYYPAPVPRTLNLPKRLSAMPASTARDLQSRRRTQLLESLSADVRKAVPWIGGGGSGGRDNASESARRSSGDAAMTTAAAGSAAGSMTGVTAAAGGKPRGGGGGSGAEAQAHHHAHLPPQLRASLFFDAQSVPHDVEVKRDSAVATLESILEASARAPVNAFTDHPFAGGAGSDAVYGKENKAARRSVTTLLDGGKKRETSGGSAGGVAAANAAKRRSSFNFLFGGGRRSVSSSELPMQGGAGGQQQQQQQGRTTSSGLRSEIGGLHGAAAAAVAAVGGERRGSAAIAPSDEEDEEERAGETTPLRGRSWADGPAEEDEGVGVARADGRVPQADDEGDHLDDDHEDRSRHPDEAEEHLKPSEDAEEPSEVPPWATGPPTTLLAELQLRKQQQRQRTRTAANAFPHGMHSTLLELDAVAQVEARRRRGQRVALAWEDPDALAAAEQARRDDDDVPLGVLFKGRGGAGGAAGDGGAAGGDLDWDRPLGLIEKRELEDNEPLSRRRNRLRGGGADIARDPSPPKKAVAGAGAVQQHLHMQNGGTPSPHLPSPQPGESPPGATTPAAPGVDANADAEGDPDETLAQRTRRLKSREKLNSAIGRPVSTDFAAEMMSSLGSPGGAEGETTGADKPEHHDAEDEGETLGQRRARLQAQNQLTGGSSGGGGGVAGAPRPGTGPRQASGGSAGGVNGGHGAPGLKSMRSLADLLAAHPMGEAGAAGGAGGAGGGGAGGGGEGRPVPGGLLHASERVKARERQTLKEGNGAGRRASGQALVDVGGANGAGAGVAAAGAAGARGLLGANETAKREGATFRAGMYNDGTGGVGAGAAAGAVNGGLQQGYGATAGMGPGAVPGFMAFQQQQQQQQQQQMQMPSLNMGYQMPMSMSMPMQTQMQMQMSGVGMPLGMGWAAGGAAPGMHGGGGGTPGGMFMGGGGTGGMGMGMGMGMGGMGAMGAMGPAFDPGAAHAAQQPPMDQRQRDMIDRWRQSIMQ</sequence>
<feature type="region of interest" description="Disordered" evidence="1">
    <location>
        <begin position="509"/>
        <end position="574"/>
    </location>
</feature>
<dbReference type="EMBL" id="MU001673">
    <property type="protein sequence ID" value="KAF2460470.1"/>
    <property type="molecule type" value="Genomic_DNA"/>
</dbReference>
<feature type="region of interest" description="Disordered" evidence="1">
    <location>
        <begin position="690"/>
        <end position="720"/>
    </location>
</feature>
<feature type="compositionally biased region" description="Acidic residues" evidence="1">
    <location>
        <begin position="223"/>
        <end position="232"/>
    </location>
</feature>
<feature type="compositionally biased region" description="Low complexity" evidence="1">
    <location>
        <begin position="129"/>
        <end position="151"/>
    </location>
</feature>
<feature type="compositionally biased region" description="Basic and acidic residues" evidence="1">
    <location>
        <begin position="520"/>
        <end position="529"/>
    </location>
</feature>
<feature type="region of interest" description="Disordered" evidence="1">
    <location>
        <begin position="648"/>
        <end position="670"/>
    </location>
</feature>
<feature type="compositionally biased region" description="Low complexity" evidence="1">
    <location>
        <begin position="1126"/>
        <end position="1139"/>
    </location>
</feature>
<evidence type="ECO:0000256" key="1">
    <source>
        <dbReference type="SAM" id="MobiDB-lite"/>
    </source>
</evidence>
<proteinExistence type="predicted"/>
<feature type="region of interest" description="Disordered" evidence="1">
    <location>
        <begin position="73"/>
        <end position="151"/>
    </location>
</feature>
<feature type="region of interest" description="Disordered" evidence="1">
    <location>
        <begin position="1112"/>
        <end position="1154"/>
    </location>
</feature>
<gene>
    <name evidence="2" type="ORF">BDY21DRAFT_369477</name>
</gene>
<evidence type="ECO:0000313" key="2">
    <source>
        <dbReference type="EMBL" id="KAF2460470.1"/>
    </source>
</evidence>
<accession>A0A6A6P942</accession>
<protein>
    <submittedName>
        <fullName evidence="2">Uncharacterized protein</fullName>
    </submittedName>
</protein>
<feature type="compositionally biased region" description="Low complexity" evidence="1">
    <location>
        <begin position="1014"/>
        <end position="1024"/>
    </location>
</feature>
<feature type="region of interest" description="Disordered" evidence="1">
    <location>
        <begin position="413"/>
        <end position="439"/>
    </location>
</feature>
<evidence type="ECO:0000313" key="3">
    <source>
        <dbReference type="Proteomes" id="UP000799766"/>
    </source>
</evidence>
<feature type="compositionally biased region" description="Low complexity" evidence="1">
    <location>
        <begin position="530"/>
        <end position="555"/>
    </location>
</feature>
<organism evidence="2 3">
    <name type="scientific">Lineolata rhizophorae</name>
    <dbReference type="NCBI Taxonomy" id="578093"/>
    <lineage>
        <taxon>Eukaryota</taxon>
        <taxon>Fungi</taxon>
        <taxon>Dikarya</taxon>
        <taxon>Ascomycota</taxon>
        <taxon>Pezizomycotina</taxon>
        <taxon>Dothideomycetes</taxon>
        <taxon>Dothideomycetes incertae sedis</taxon>
        <taxon>Lineolatales</taxon>
        <taxon>Lineolataceae</taxon>
        <taxon>Lineolata</taxon>
    </lineage>
</organism>
<name>A0A6A6P942_9PEZI</name>
<feature type="compositionally biased region" description="Gly residues" evidence="1">
    <location>
        <begin position="107"/>
        <end position="128"/>
    </location>
</feature>
<feature type="compositionally biased region" description="Basic and acidic residues" evidence="1">
    <location>
        <begin position="800"/>
        <end position="821"/>
    </location>
</feature>
<feature type="region of interest" description="Disordered" evidence="1">
    <location>
        <begin position="951"/>
        <end position="1100"/>
    </location>
</feature>
<feature type="region of interest" description="Disordered" evidence="1">
    <location>
        <begin position="1"/>
        <end position="35"/>
    </location>
</feature>
<dbReference type="PANTHER" id="PTHR40903:SF1">
    <property type="entry name" value="HYPHALLY REGULATED CELL WALL PROTEIN 3"/>
    <property type="match status" value="1"/>
</dbReference>
<keyword evidence="3" id="KW-1185">Reference proteome</keyword>
<feature type="compositionally biased region" description="Basic and acidic residues" evidence="1">
    <location>
        <begin position="1084"/>
        <end position="1093"/>
    </location>
</feature>
<feature type="compositionally biased region" description="Gly residues" evidence="1">
    <location>
        <begin position="1176"/>
        <end position="1192"/>
    </location>
</feature>
<dbReference type="OrthoDB" id="5288142at2759"/>
<feature type="compositionally biased region" description="Low complexity" evidence="1">
    <location>
        <begin position="13"/>
        <end position="23"/>
    </location>
</feature>